<protein>
    <submittedName>
        <fullName evidence="2">Uncharacterized protein</fullName>
    </submittedName>
</protein>
<reference evidence="2" key="1">
    <citation type="journal article" date="2014" name="Front. Microbiol.">
        <title>High frequency of phylogenetically diverse reductive dehalogenase-homologous genes in deep subseafloor sedimentary metagenomes.</title>
        <authorList>
            <person name="Kawai M."/>
            <person name="Futagami T."/>
            <person name="Toyoda A."/>
            <person name="Takaki Y."/>
            <person name="Nishi S."/>
            <person name="Hori S."/>
            <person name="Arai W."/>
            <person name="Tsubouchi T."/>
            <person name="Morono Y."/>
            <person name="Uchiyama I."/>
            <person name="Ito T."/>
            <person name="Fujiyama A."/>
            <person name="Inagaki F."/>
            <person name="Takami H."/>
        </authorList>
    </citation>
    <scope>NUCLEOTIDE SEQUENCE</scope>
    <source>
        <strain evidence="2">Expedition CK06-06</strain>
    </source>
</reference>
<feature type="transmembrane region" description="Helical" evidence="1">
    <location>
        <begin position="12"/>
        <end position="36"/>
    </location>
</feature>
<organism evidence="2">
    <name type="scientific">marine sediment metagenome</name>
    <dbReference type="NCBI Taxonomy" id="412755"/>
    <lineage>
        <taxon>unclassified sequences</taxon>
        <taxon>metagenomes</taxon>
        <taxon>ecological metagenomes</taxon>
    </lineage>
</organism>
<name>X1E0E9_9ZZZZ</name>
<feature type="non-terminal residue" evidence="2">
    <location>
        <position position="1"/>
    </location>
</feature>
<gene>
    <name evidence="2" type="ORF">S03H2_02553</name>
</gene>
<comment type="caution">
    <text evidence="2">The sequence shown here is derived from an EMBL/GenBank/DDBJ whole genome shotgun (WGS) entry which is preliminary data.</text>
</comment>
<dbReference type="EMBL" id="BARU01000865">
    <property type="protein sequence ID" value="GAH25977.1"/>
    <property type="molecule type" value="Genomic_DNA"/>
</dbReference>
<sequence>PGSVKINKAEVLGVWWGIIGAIMLLGPLVMAFLSITLKDRANRLTNRILSIIFAALMLAELSVRFLEPSVHQILFVGSAVVAAAYLIFYSWKWPVKET</sequence>
<dbReference type="AlphaFoldDB" id="X1E0E9"/>
<accession>X1E0E9</accession>
<feature type="transmembrane region" description="Helical" evidence="1">
    <location>
        <begin position="72"/>
        <end position="91"/>
    </location>
</feature>
<proteinExistence type="predicted"/>
<keyword evidence="1" id="KW-1133">Transmembrane helix</keyword>
<keyword evidence="1" id="KW-0812">Transmembrane</keyword>
<keyword evidence="1" id="KW-0472">Membrane</keyword>
<evidence type="ECO:0000313" key="2">
    <source>
        <dbReference type="EMBL" id="GAH25977.1"/>
    </source>
</evidence>
<evidence type="ECO:0000256" key="1">
    <source>
        <dbReference type="SAM" id="Phobius"/>
    </source>
</evidence>
<feature type="transmembrane region" description="Helical" evidence="1">
    <location>
        <begin position="48"/>
        <end position="66"/>
    </location>
</feature>